<dbReference type="Pfam" id="PF02219">
    <property type="entry name" value="MTHFR"/>
    <property type="match status" value="1"/>
</dbReference>
<dbReference type="GO" id="GO:0005829">
    <property type="term" value="C:cytosol"/>
    <property type="evidence" value="ECO:0007669"/>
    <property type="project" value="TreeGrafter"/>
</dbReference>
<comment type="similarity">
    <text evidence="3 8">Belongs to the methylenetetrahydrofolate reductase family.</text>
</comment>
<evidence type="ECO:0000313" key="10">
    <source>
        <dbReference type="Proteomes" id="UP000077096"/>
    </source>
</evidence>
<dbReference type="PATRIC" id="fig|93466.3.peg.1200"/>
<evidence type="ECO:0000256" key="6">
    <source>
        <dbReference type="ARBA" id="ARBA00023002"/>
    </source>
</evidence>
<dbReference type="UniPathway" id="UPA00193"/>
<reference evidence="9 10" key="1">
    <citation type="submission" date="2014-08" db="EMBL/GenBank/DDBJ databases">
        <title>Fervidobacterium pennivorans DYC genome.</title>
        <authorList>
            <person name="Wushke S."/>
        </authorList>
    </citation>
    <scope>NUCLEOTIDE SEQUENCE [LARGE SCALE GENOMIC DNA]</scope>
    <source>
        <strain evidence="9 10">DYC</strain>
    </source>
</reference>
<dbReference type="AlphaFoldDB" id="A0A172T3G1"/>
<evidence type="ECO:0000256" key="4">
    <source>
        <dbReference type="ARBA" id="ARBA00022630"/>
    </source>
</evidence>
<dbReference type="GO" id="GO:0071949">
    <property type="term" value="F:FAD binding"/>
    <property type="evidence" value="ECO:0007669"/>
    <property type="project" value="TreeGrafter"/>
</dbReference>
<dbReference type="OrthoDB" id="9812555at2"/>
<dbReference type="GO" id="GO:0106312">
    <property type="term" value="F:methylenetetrahydrofolate reductase (NADH) activity"/>
    <property type="evidence" value="ECO:0007669"/>
    <property type="project" value="UniProtKB-EC"/>
</dbReference>
<keyword evidence="5 8" id="KW-0274">FAD</keyword>
<evidence type="ECO:0000256" key="2">
    <source>
        <dbReference type="ARBA" id="ARBA00004777"/>
    </source>
</evidence>
<dbReference type="InterPro" id="IPR003171">
    <property type="entry name" value="Mehydrof_redctse-like"/>
</dbReference>
<keyword evidence="4 8" id="KW-0285">Flavoprotein</keyword>
<evidence type="ECO:0000313" key="9">
    <source>
        <dbReference type="EMBL" id="ANE41501.1"/>
    </source>
</evidence>
<evidence type="ECO:0000256" key="5">
    <source>
        <dbReference type="ARBA" id="ARBA00022827"/>
    </source>
</evidence>
<organism evidence="9 10">
    <name type="scientific">Fervidobacterium pennivorans</name>
    <dbReference type="NCBI Taxonomy" id="93466"/>
    <lineage>
        <taxon>Bacteria</taxon>
        <taxon>Thermotogati</taxon>
        <taxon>Thermotogota</taxon>
        <taxon>Thermotogae</taxon>
        <taxon>Thermotogales</taxon>
        <taxon>Fervidobacteriaceae</taxon>
        <taxon>Fervidobacterium</taxon>
    </lineage>
</organism>
<dbReference type="KEGG" id="fng:JM64_05655"/>
<evidence type="ECO:0000256" key="8">
    <source>
        <dbReference type="RuleBase" id="RU003862"/>
    </source>
</evidence>
<dbReference type="PANTHER" id="PTHR45754">
    <property type="entry name" value="METHYLENETETRAHYDROFOLATE REDUCTASE"/>
    <property type="match status" value="1"/>
</dbReference>
<dbReference type="GO" id="GO:0009086">
    <property type="term" value="P:methionine biosynthetic process"/>
    <property type="evidence" value="ECO:0007669"/>
    <property type="project" value="TreeGrafter"/>
</dbReference>
<dbReference type="Gene3D" id="3.20.20.220">
    <property type="match status" value="1"/>
</dbReference>
<dbReference type="InterPro" id="IPR029041">
    <property type="entry name" value="FAD-linked_oxidoreductase-like"/>
</dbReference>
<dbReference type="EMBL" id="CP011393">
    <property type="protein sequence ID" value="ANE41501.1"/>
    <property type="molecule type" value="Genomic_DNA"/>
</dbReference>
<comment type="cofactor">
    <cofactor evidence="1 8">
        <name>FAD</name>
        <dbReference type="ChEBI" id="CHEBI:57692"/>
    </cofactor>
</comment>
<dbReference type="SUPFAM" id="SSF51730">
    <property type="entry name" value="FAD-linked oxidoreductase"/>
    <property type="match status" value="1"/>
</dbReference>
<evidence type="ECO:0000256" key="1">
    <source>
        <dbReference type="ARBA" id="ARBA00001974"/>
    </source>
</evidence>
<protein>
    <recommendedName>
        <fullName evidence="8">Methylenetetrahydrofolate reductase</fullName>
    </recommendedName>
</protein>
<evidence type="ECO:0000256" key="7">
    <source>
        <dbReference type="ARBA" id="ARBA00048628"/>
    </source>
</evidence>
<comment type="pathway">
    <text evidence="2 8">One-carbon metabolism; tetrahydrofolate interconversion.</text>
</comment>
<gene>
    <name evidence="9" type="ORF">JM64_05655</name>
</gene>
<sequence>MKVTEMVKERRIISIEIIPPKRGEDVENIYRTLDKLMNYDISFISITRHPVEVDYIEYEDKIVKVHKVKRPGTLGLTAALMNRYRIDVVPHLICVGMSKFEMEDMLIDLDIMGVDNVFVIRGETASSVENYNKGDYKYAVELVRQIKDLNMGKYLYTSAKPTNFCVGVAGYPEKHYESPNLETDLKFLKQKVDAGAGYIITQMVFDAQVYKDFVERCRSIGINVPIIPGVKPVVSKSSVFNIPKKFFVTIPQRFVEAIDNAKTKEEEFKVGIRFTVELVEKLIEYSAPGIHIFTMGRGEESCEVIKHTQSILK</sequence>
<dbReference type="GO" id="GO:0035999">
    <property type="term" value="P:tetrahydrofolate interconversion"/>
    <property type="evidence" value="ECO:0007669"/>
    <property type="project" value="UniProtKB-UniPathway"/>
</dbReference>
<dbReference type="PANTHER" id="PTHR45754:SF3">
    <property type="entry name" value="METHYLENETETRAHYDROFOLATE REDUCTASE (NADPH)"/>
    <property type="match status" value="1"/>
</dbReference>
<name>A0A172T3G1_FERPE</name>
<proteinExistence type="inferred from homology"/>
<accession>A0A172T3G1</accession>
<evidence type="ECO:0000256" key="3">
    <source>
        <dbReference type="ARBA" id="ARBA00006743"/>
    </source>
</evidence>
<dbReference type="Proteomes" id="UP000077096">
    <property type="component" value="Chromosome"/>
</dbReference>
<dbReference type="OMA" id="EMHPQAR"/>
<comment type="catalytic activity">
    <reaction evidence="7">
        <text>(6S)-5-methyl-5,6,7,8-tetrahydrofolate + NAD(+) = (6R)-5,10-methylene-5,6,7,8-tetrahydrofolate + NADH + H(+)</text>
        <dbReference type="Rhea" id="RHEA:19821"/>
        <dbReference type="ChEBI" id="CHEBI:15378"/>
        <dbReference type="ChEBI" id="CHEBI:15636"/>
        <dbReference type="ChEBI" id="CHEBI:18608"/>
        <dbReference type="ChEBI" id="CHEBI:57540"/>
        <dbReference type="ChEBI" id="CHEBI:57945"/>
        <dbReference type="EC" id="1.5.1.54"/>
    </reaction>
    <physiologicalReaction direction="right-to-left" evidence="7">
        <dbReference type="Rhea" id="RHEA:19823"/>
    </physiologicalReaction>
</comment>
<keyword evidence="6 8" id="KW-0560">Oxidoreductase</keyword>
<dbReference type="CDD" id="cd00537">
    <property type="entry name" value="MTHFR"/>
    <property type="match status" value="1"/>
</dbReference>